<evidence type="ECO:0000313" key="1">
    <source>
        <dbReference type="EMBL" id="KAK9160915.1"/>
    </source>
</evidence>
<dbReference type="EMBL" id="JBBNAF010000003">
    <property type="protein sequence ID" value="KAK9160915.1"/>
    <property type="molecule type" value="Genomic_DNA"/>
</dbReference>
<name>A0AAP0PZ81_9MAGN</name>
<accession>A0AAP0PZ81</accession>
<gene>
    <name evidence="1" type="ORF">Syun_007256</name>
</gene>
<evidence type="ECO:0000313" key="2">
    <source>
        <dbReference type="Proteomes" id="UP001420932"/>
    </source>
</evidence>
<sequence>MVLLFTNHFQYFHLPPNPFSPPSETIFTSPNPFHLQTHFLANPPPPPETLRDPPETLRDHRRTVRAPHSVRALAARARAARARRRPLRRAAALRARHALRALALSARLACACCRCEPGSPASRCEPPPAFCSAATPIARPACAHARPLARPCRARPARARAASLSATRRCAARHRSARAAVAAAAPATPRHSALLLRVHRTPRRRLSAVGSAPSPSAIWIPLHALRSGFKSYKRKVGFGFCLFSNPNMVMALAGNKEDLEDKRKVTTEDLDGTRTQIV</sequence>
<comment type="caution">
    <text evidence="1">The sequence shown here is derived from an EMBL/GenBank/DDBJ whole genome shotgun (WGS) entry which is preliminary data.</text>
</comment>
<dbReference type="Proteomes" id="UP001420932">
    <property type="component" value="Unassembled WGS sequence"/>
</dbReference>
<dbReference type="AlphaFoldDB" id="A0AAP0PZ81"/>
<proteinExistence type="predicted"/>
<organism evidence="1 2">
    <name type="scientific">Stephania yunnanensis</name>
    <dbReference type="NCBI Taxonomy" id="152371"/>
    <lineage>
        <taxon>Eukaryota</taxon>
        <taxon>Viridiplantae</taxon>
        <taxon>Streptophyta</taxon>
        <taxon>Embryophyta</taxon>
        <taxon>Tracheophyta</taxon>
        <taxon>Spermatophyta</taxon>
        <taxon>Magnoliopsida</taxon>
        <taxon>Ranunculales</taxon>
        <taxon>Menispermaceae</taxon>
        <taxon>Menispermoideae</taxon>
        <taxon>Cissampelideae</taxon>
        <taxon>Stephania</taxon>
    </lineage>
</organism>
<reference evidence="1 2" key="1">
    <citation type="submission" date="2024-01" db="EMBL/GenBank/DDBJ databases">
        <title>Genome assemblies of Stephania.</title>
        <authorList>
            <person name="Yang L."/>
        </authorList>
    </citation>
    <scope>NUCLEOTIDE SEQUENCE [LARGE SCALE GENOMIC DNA]</scope>
    <source>
        <strain evidence="1">YNDBR</strain>
        <tissue evidence="1">Leaf</tissue>
    </source>
</reference>
<keyword evidence="2" id="KW-1185">Reference proteome</keyword>
<protein>
    <submittedName>
        <fullName evidence="1">Uncharacterized protein</fullName>
    </submittedName>
</protein>